<organism evidence="4 5">
    <name type="scientific">Rhizoctonia solani</name>
    <dbReference type="NCBI Taxonomy" id="456999"/>
    <lineage>
        <taxon>Eukaryota</taxon>
        <taxon>Fungi</taxon>
        <taxon>Dikarya</taxon>
        <taxon>Basidiomycota</taxon>
        <taxon>Agaricomycotina</taxon>
        <taxon>Agaricomycetes</taxon>
        <taxon>Cantharellales</taxon>
        <taxon>Ceratobasidiaceae</taxon>
        <taxon>Rhizoctonia</taxon>
    </lineage>
</organism>
<dbReference type="AlphaFoldDB" id="A0A8H8SW25"/>
<accession>A0A8H8SW25</accession>
<feature type="transmembrane region" description="Helical" evidence="2">
    <location>
        <begin position="81"/>
        <end position="104"/>
    </location>
</feature>
<dbReference type="InterPro" id="IPR045339">
    <property type="entry name" value="DUF6534"/>
</dbReference>
<proteinExistence type="predicted"/>
<name>A0A8H8SW25_9AGAM</name>
<feature type="transmembrane region" description="Helical" evidence="2">
    <location>
        <begin position="116"/>
        <end position="143"/>
    </location>
</feature>
<evidence type="ECO:0000259" key="3">
    <source>
        <dbReference type="Pfam" id="PF20152"/>
    </source>
</evidence>
<feature type="transmembrane region" description="Helical" evidence="2">
    <location>
        <begin position="12"/>
        <end position="34"/>
    </location>
</feature>
<reference evidence="4" key="1">
    <citation type="submission" date="2020-05" db="EMBL/GenBank/DDBJ databases">
        <title>Evolutionary and genomic comparisons of hybrid uninucleate and nonhybrid Rhizoctonia fungi.</title>
        <authorList>
            <person name="Li C."/>
            <person name="Chen X."/>
        </authorList>
    </citation>
    <scope>NUCLEOTIDE SEQUENCE</scope>
    <source>
        <strain evidence="4">AG-1 IA</strain>
    </source>
</reference>
<feature type="transmembrane region" description="Helical" evidence="2">
    <location>
        <begin position="199"/>
        <end position="221"/>
    </location>
</feature>
<feature type="domain" description="DUF6534" evidence="3">
    <location>
        <begin position="162"/>
        <end position="248"/>
    </location>
</feature>
<dbReference type="RefSeq" id="XP_043180331.1">
    <property type="nucleotide sequence ID" value="XM_043328885.1"/>
</dbReference>
<feature type="region of interest" description="Disordered" evidence="1">
    <location>
        <begin position="324"/>
        <end position="343"/>
    </location>
</feature>
<keyword evidence="2 4" id="KW-0812">Transmembrane</keyword>
<keyword evidence="2" id="KW-1133">Transmembrane helix</keyword>
<evidence type="ECO:0000256" key="2">
    <source>
        <dbReference type="SAM" id="Phobius"/>
    </source>
</evidence>
<keyword evidence="2" id="KW-0472">Membrane</keyword>
<dbReference type="PANTHER" id="PTHR40465:SF1">
    <property type="entry name" value="DUF6534 DOMAIN-CONTAINING PROTEIN"/>
    <property type="match status" value="1"/>
</dbReference>
<dbReference type="GeneID" id="67031348"/>
<dbReference type="Pfam" id="PF20152">
    <property type="entry name" value="DUF6534"/>
    <property type="match status" value="1"/>
</dbReference>
<gene>
    <name evidence="4" type="ORF">RhiXN_09069</name>
</gene>
<feature type="transmembrane region" description="Helical" evidence="2">
    <location>
        <begin position="46"/>
        <end position="69"/>
    </location>
</feature>
<evidence type="ECO:0000313" key="5">
    <source>
        <dbReference type="Proteomes" id="UP000650533"/>
    </source>
</evidence>
<evidence type="ECO:0000313" key="4">
    <source>
        <dbReference type="EMBL" id="QRW20094.1"/>
    </source>
</evidence>
<dbReference type="KEGG" id="rsx:RhiXN_09069"/>
<dbReference type="EMBL" id="CP059662">
    <property type="protein sequence ID" value="QRW20094.1"/>
    <property type="molecule type" value="Genomic_DNA"/>
</dbReference>
<protein>
    <submittedName>
        <fullName evidence="4">Transmembrane protein</fullName>
    </submittedName>
</protein>
<dbReference type="PANTHER" id="PTHR40465">
    <property type="entry name" value="CHROMOSOME 1, WHOLE GENOME SHOTGUN SEQUENCE"/>
    <property type="match status" value="1"/>
</dbReference>
<dbReference type="Proteomes" id="UP000650533">
    <property type="component" value="Chromosome 5"/>
</dbReference>
<feature type="compositionally biased region" description="Basic and acidic residues" evidence="1">
    <location>
        <begin position="324"/>
        <end position="335"/>
    </location>
</feature>
<evidence type="ECO:0000256" key="1">
    <source>
        <dbReference type="SAM" id="MobiDB-lite"/>
    </source>
</evidence>
<feature type="transmembrane region" description="Helical" evidence="2">
    <location>
        <begin position="155"/>
        <end position="178"/>
    </location>
</feature>
<sequence length="343" mass="38403">MAGFEFTLGPMLLGMAVNVWLYGIITIQAVEYYTSFQGDPKWVKAMVTWLLVLETLNSAFGIGLVWRYTIVLFGNLEGLRYSHWLLGIEPIITVMISSTVQGFFVWRIVKLTRRVWLGWLIAGTIVLQFAAGLVGAIGGLILNEFGRFHELNVPVTIWMVSSVVTDGVIAIILSWFLCTRRTGYPKTDHRINRIIRNTMQTGLVVTLWATTDLILFLTMPYNSMHLIPQLSLCKLYTASLLTTLNTRNTIREPSTEDCSEAVHAWRGTGNAVKDQIRTSLSPTPQTPKDAKVGLSLEHPIDAIQIVSASRGYRNDAYELDELRDGKRLDSGDVEARIQPSPLS</sequence>